<dbReference type="Gene3D" id="2.60.40.2620">
    <property type="entry name" value="Fimbrillin-like"/>
    <property type="match status" value="1"/>
</dbReference>
<evidence type="ECO:0000256" key="10">
    <source>
        <dbReference type="ARBA" id="ARBA00022989"/>
    </source>
</evidence>
<evidence type="ECO:0000256" key="14">
    <source>
        <dbReference type="ARBA" id="ARBA00023170"/>
    </source>
</evidence>
<dbReference type="InterPro" id="IPR055163">
    <property type="entry name" value="ALK/LTK-like_GRD"/>
</dbReference>
<feature type="domain" description="ALK/LTK-like glycine-rich" evidence="16">
    <location>
        <begin position="287"/>
        <end position="528"/>
    </location>
</feature>
<name>A0ABN6EMF6_9BACT</name>
<keyword evidence="10" id="KW-1133">Transmembrane helix</keyword>
<organism evidence="17 18">
    <name type="scientific">Prevotella herbatica</name>
    <dbReference type="NCBI Taxonomy" id="2801997"/>
    <lineage>
        <taxon>Bacteria</taxon>
        <taxon>Pseudomonadati</taxon>
        <taxon>Bacteroidota</taxon>
        <taxon>Bacteroidia</taxon>
        <taxon>Bacteroidales</taxon>
        <taxon>Prevotellaceae</taxon>
        <taxon>Prevotella</taxon>
    </lineage>
</organism>
<keyword evidence="12" id="KW-0829">Tyrosine-protein kinase</keyword>
<evidence type="ECO:0000256" key="1">
    <source>
        <dbReference type="ARBA" id="ARBA00004251"/>
    </source>
</evidence>
<keyword evidence="6" id="KW-0732">Signal</keyword>
<evidence type="ECO:0000256" key="12">
    <source>
        <dbReference type="ARBA" id="ARBA00023137"/>
    </source>
</evidence>
<evidence type="ECO:0000256" key="8">
    <source>
        <dbReference type="ARBA" id="ARBA00022777"/>
    </source>
</evidence>
<dbReference type="CDD" id="cd13120">
    <property type="entry name" value="BF2867_like_N"/>
    <property type="match status" value="1"/>
</dbReference>
<evidence type="ECO:0000256" key="4">
    <source>
        <dbReference type="ARBA" id="ARBA00022679"/>
    </source>
</evidence>
<accession>A0ABN6EMF6</accession>
<evidence type="ECO:0000313" key="17">
    <source>
        <dbReference type="EMBL" id="BCS85851.1"/>
    </source>
</evidence>
<evidence type="ECO:0000256" key="11">
    <source>
        <dbReference type="ARBA" id="ARBA00023136"/>
    </source>
</evidence>
<evidence type="ECO:0000259" key="16">
    <source>
        <dbReference type="Pfam" id="PF12810"/>
    </source>
</evidence>
<comment type="subcellular location">
    <subcellularLocation>
        <location evidence="1">Cell membrane</location>
        <topology evidence="1">Single-pass type I membrane protein</topology>
    </subcellularLocation>
</comment>
<keyword evidence="14" id="KW-0675">Receptor</keyword>
<dbReference type="Gene3D" id="2.60.40.2630">
    <property type="match status" value="1"/>
</dbReference>
<dbReference type="CDD" id="cd13121">
    <property type="entry name" value="BF2867_like_C"/>
    <property type="match status" value="1"/>
</dbReference>
<dbReference type="EC" id="2.7.10.1" evidence="2"/>
<proteinExistence type="predicted"/>
<dbReference type="InterPro" id="IPR042278">
    <property type="entry name" value="Mfa-like_1_N"/>
</dbReference>
<evidence type="ECO:0000256" key="5">
    <source>
        <dbReference type="ARBA" id="ARBA00022692"/>
    </source>
</evidence>
<evidence type="ECO:0000256" key="3">
    <source>
        <dbReference type="ARBA" id="ARBA00022475"/>
    </source>
</evidence>
<evidence type="ECO:0000256" key="2">
    <source>
        <dbReference type="ARBA" id="ARBA00011902"/>
    </source>
</evidence>
<evidence type="ECO:0000256" key="9">
    <source>
        <dbReference type="ARBA" id="ARBA00022840"/>
    </source>
</evidence>
<evidence type="ECO:0000256" key="7">
    <source>
        <dbReference type="ARBA" id="ARBA00022741"/>
    </source>
</evidence>
<evidence type="ECO:0000256" key="15">
    <source>
        <dbReference type="ARBA" id="ARBA00023180"/>
    </source>
</evidence>
<keyword evidence="4" id="KW-0808">Transferase</keyword>
<keyword evidence="8" id="KW-0418">Kinase</keyword>
<evidence type="ECO:0000256" key="13">
    <source>
        <dbReference type="ARBA" id="ARBA00023157"/>
    </source>
</evidence>
<keyword evidence="5" id="KW-0812">Transmembrane</keyword>
<keyword evidence="13" id="KW-1015">Disulfide bond</keyword>
<reference evidence="17 18" key="1">
    <citation type="journal article" date="2022" name="Int. J. Syst. Evol. Microbiol.">
        <title>Prevotella herbatica sp. nov., a plant polysaccharide-decomposing anaerobic bacterium isolated from a methanogenic reactor.</title>
        <authorList>
            <person name="Uek A."/>
            <person name="Tonouchi A."/>
            <person name="Kaku N."/>
            <person name="Ueki K."/>
        </authorList>
    </citation>
    <scope>NUCLEOTIDE SEQUENCE [LARGE SCALE GENOMIC DNA]</scope>
    <source>
        <strain evidence="17 18">WR041</strain>
    </source>
</reference>
<keyword evidence="15" id="KW-0325">Glycoprotein</keyword>
<evidence type="ECO:0000313" key="18">
    <source>
        <dbReference type="Proteomes" id="UP001319045"/>
    </source>
</evidence>
<keyword evidence="11" id="KW-0472">Membrane</keyword>
<keyword evidence="18" id="KW-1185">Reference proteome</keyword>
<keyword evidence="3" id="KW-1003">Cell membrane</keyword>
<dbReference type="EMBL" id="AP024484">
    <property type="protein sequence ID" value="BCS85851.1"/>
    <property type="molecule type" value="Genomic_DNA"/>
</dbReference>
<dbReference type="Pfam" id="PF12810">
    <property type="entry name" value="ALK_LTK_GRD"/>
    <property type="match status" value="1"/>
</dbReference>
<gene>
    <name evidence="17" type="ORF">prwr041_17440</name>
</gene>
<protein>
    <recommendedName>
        <fullName evidence="2">receptor protein-tyrosine kinase</fullName>
        <ecNumber evidence="2">2.7.10.1</ecNumber>
    </recommendedName>
</protein>
<evidence type="ECO:0000256" key="6">
    <source>
        <dbReference type="ARBA" id="ARBA00022729"/>
    </source>
</evidence>
<sequence>MNIFEGDNNRQINFSVSAPEWKNTDSLATVKASRAMPVGGTSLSTSNTFNLIADQNDGAGNYTTLINSQAVSYTNNMWKTSNNYYWSGTANKTMNFYAYYPSDISNISHTAGSAPTLSYTVPNDVVNQIDIMTAATNNVTGNTNSSTSLAFSHIFAAVQFSIGSAGMPTGTITGITLNNILYKGVYNFNGTWTQDATVKSSFSQTVSSSTTAGTAITSGTTTFMMMPQTLRSDASITVTYSNGSTLTQSIAGTWTAGNIYTYNISKTIPVANFGYTGNVQTYTVPFTGTYKLEVWGAQGTSYIKGTGGNGGYSYGTISLTKNKVLYVCVGGQGNSPTYSSDYSYSVSGKSLGGTGGYNGGGNGGDGFTAYSGCGGGGGATHIATYNGVLKELSSNQASVVIVAGGGGSTSEAAGGGINGISSTNGTYTSAGGGQTSGYQFGQGQAGYTKTAYGSSGAEGNGGAGGGWYGGYSYQTGNGNGTNIGGGGGSGHLGSGVTGSTIAGNTSFTDYDGTTVTGHAGNGYARITFVSAN</sequence>
<keyword evidence="9" id="KW-0067">ATP-binding</keyword>
<dbReference type="Proteomes" id="UP001319045">
    <property type="component" value="Chromosome"/>
</dbReference>
<keyword evidence="7" id="KW-0547">Nucleotide-binding</keyword>